<dbReference type="TAIR" id="AT5G59050"/>
<protein>
    <submittedName>
        <fullName evidence="5">G patch domain protein</fullName>
    </submittedName>
</protein>
<proteinExistence type="evidence at protein level"/>
<dbReference type="AlphaFoldDB" id="Q8W492"/>
<gene>
    <name evidence="2 5" type="ordered locus">At5g59050</name>
    <name evidence="3" type="ORF">K18B18.4</name>
    <name evidence="5" type="ORF">K18B18_4</name>
</gene>
<organism evidence="3">
    <name type="scientific">Arabidopsis thaliana</name>
    <name type="common">Mouse-ear cress</name>
    <dbReference type="NCBI Taxonomy" id="3702"/>
    <lineage>
        <taxon>Eukaryota</taxon>
        <taxon>Viridiplantae</taxon>
        <taxon>Streptophyta</taxon>
        <taxon>Embryophyta</taxon>
        <taxon>Tracheophyta</taxon>
        <taxon>Spermatophyta</taxon>
        <taxon>Magnoliopsida</taxon>
        <taxon>eudicotyledons</taxon>
        <taxon>Gunneridae</taxon>
        <taxon>Pentapetalae</taxon>
        <taxon>rosids</taxon>
        <taxon>malvids</taxon>
        <taxon>Brassicales</taxon>
        <taxon>Brassicaceae</taxon>
        <taxon>Camelineae</taxon>
        <taxon>Arabidopsis</taxon>
    </lineage>
</organism>
<keyword evidence="7 8" id="KW-1267">Proteomics identification</keyword>
<dbReference type="ProteomicsDB" id="179343"/>
<keyword evidence="6" id="KW-1185">Reference proteome</keyword>
<evidence type="ECO:0000256" key="1">
    <source>
        <dbReference type="SAM" id="MobiDB-lite"/>
    </source>
</evidence>
<dbReference type="EMBL" id="AY114684">
    <property type="protein sequence ID" value="AAM48003.1"/>
    <property type="molecule type" value="mRNA"/>
</dbReference>
<reference evidence="3" key="2">
    <citation type="submission" date="2001-11" db="EMBL/GenBank/DDBJ databases">
        <authorList>
            <person name="Southwick A."/>
            <person name="Karlin-Neumann G."/>
            <person name="Nguyen M."/>
            <person name="Lam B."/>
            <person name="Miranda M."/>
            <person name="Palm C.J."/>
            <person name="Bowser L."/>
            <person name="Jones T."/>
            <person name="Banh J."/>
            <person name="Carninci P."/>
            <person name="Chen H."/>
            <person name="Cheuk R."/>
            <person name="Chung M.K."/>
            <person name="Hayashizaki Y."/>
            <person name="Ishida J."/>
            <person name="Kamiya A."/>
            <person name="Kawai J."/>
            <person name="Kim C."/>
            <person name="Lin J."/>
            <person name="Liu S.X."/>
            <person name="Narusaka M."/>
            <person name="Pham P.K."/>
            <person name="Sakano H."/>
            <person name="Sakurai T."/>
            <person name="Satou M."/>
            <person name="Seki M."/>
            <person name="Shinn P."/>
            <person name="Yamada K."/>
            <person name="Shinozaki K."/>
            <person name="Ecker J."/>
            <person name="Theologis A."/>
            <person name="Davis R.W."/>
        </authorList>
    </citation>
    <scope>NUCLEOTIDE SEQUENCE</scope>
</reference>
<reference evidence="5" key="4">
    <citation type="submission" date="2011-02" db="EMBL/GenBank/DDBJ databases">
        <authorList>
            <consortium name="TAIR"/>
            <person name="Swarbreck D."/>
            <person name="Lamesch P."/>
            <person name="Wilks C."/>
            <person name="Huala E."/>
        </authorList>
    </citation>
    <scope>NUCLEOTIDE SEQUENCE</scope>
</reference>
<dbReference type="Proteomes" id="UP000006548">
    <property type="component" value="Chromosome 5"/>
</dbReference>
<name>Q8W492_ARATH</name>
<reference evidence="6" key="6">
    <citation type="journal article" date="2017" name="Plant J.">
        <title>Araport11: a complete reannotation of the Arabidopsis thaliana reference genome.</title>
        <authorList>
            <person name="Cheng C.Y."/>
            <person name="Krishnakumar V."/>
            <person name="Chan A.P."/>
            <person name="Thibaud-Nissen F."/>
            <person name="Schobel S."/>
            <person name="Town C.D."/>
        </authorList>
    </citation>
    <scope>GENOME REANNOTATION</scope>
    <source>
        <strain evidence="6">cv. Columbia</strain>
    </source>
</reference>
<dbReference type="EMBL" id="CP002688">
    <property type="protein sequence ID" value="AED97135.1"/>
    <property type="molecule type" value="Genomic_DNA"/>
</dbReference>
<evidence type="ECO:0000313" key="4">
    <source>
        <dbReference type="EMBL" id="AAM48003.1"/>
    </source>
</evidence>
<feature type="region of interest" description="Disordered" evidence="1">
    <location>
        <begin position="94"/>
        <end position="115"/>
    </location>
</feature>
<evidence type="ECO:0007829" key="8">
    <source>
        <dbReference type="ProteomicsDB" id="Q8W492"/>
    </source>
</evidence>
<dbReference type="Araport" id="AT5G59050"/>
<evidence type="ECO:0007829" key="7">
    <source>
        <dbReference type="PeptideAtlas" id="Q8W492"/>
    </source>
</evidence>
<dbReference type="PANTHER" id="PTHR33356">
    <property type="entry name" value="TIP41-LIKE PROTEIN"/>
    <property type="match status" value="1"/>
</dbReference>
<reference evidence="5" key="5">
    <citation type="submission" date="2016-05" db="EMBL/GenBank/DDBJ databases">
        <authorList>
            <person name="Krishnakumar V."/>
            <person name="Cheng C.-Y."/>
            <person name="Chan A.P."/>
            <person name="Schobel S."/>
            <person name="Kim M."/>
            <person name="Ferlanti E.S."/>
            <person name="Belyaeva I."/>
            <person name="Rosen B.D."/>
            <person name="Micklem G."/>
            <person name="Miller J.R."/>
            <person name="Vaughn M."/>
            <person name="Town C.D."/>
        </authorList>
    </citation>
    <scope>NUCLEOTIDE SEQUENCE</scope>
</reference>
<evidence type="ECO:0000313" key="6">
    <source>
        <dbReference type="Proteomes" id="UP000006548"/>
    </source>
</evidence>
<dbReference type="PANTHER" id="PTHR33356:SF16">
    <property type="entry name" value="G PATCH DOMAIN PROTEIN"/>
    <property type="match status" value="1"/>
</dbReference>
<evidence type="ECO:0000313" key="5">
    <source>
        <dbReference type="EMBL" id="AED97135.1"/>
    </source>
</evidence>
<reference evidence="4" key="3">
    <citation type="submission" date="2002-05" db="EMBL/GenBank/DDBJ databases">
        <authorList>
            <person name="Tripp M."/>
            <person name="Southwick A."/>
            <person name="Karlin-Neumann G."/>
            <person name="Nguyen M."/>
            <person name="Miranda M."/>
            <person name="Palm C.J."/>
            <person name="Bowser L."/>
            <person name="Jones T."/>
            <person name="Banh J."/>
            <person name="Carninci P."/>
            <person name="Chen H."/>
            <person name="Cheuk R."/>
            <person name="Chung M.K."/>
            <person name="Hayashizaki Y."/>
            <person name="Ishida J."/>
            <person name="Kamiya A."/>
            <person name="Kawai J."/>
            <person name="Kim C."/>
            <person name="Lin J."/>
            <person name="Liu S.X."/>
            <person name="Narusaka M."/>
            <person name="Pham P.K."/>
            <person name="Sakano H."/>
            <person name="Sakurai T."/>
            <person name="Satou M."/>
            <person name="Seki M."/>
            <person name="Shinn P."/>
            <person name="Yamada K."/>
            <person name="Shinozaki K."/>
            <person name="Ecker J."/>
            <person name="Theologis A."/>
            <person name="Davis R.W."/>
        </authorList>
    </citation>
    <scope>NUCLEOTIDE SEQUENCE</scope>
</reference>
<feature type="region of interest" description="Disordered" evidence="1">
    <location>
        <begin position="25"/>
        <end position="54"/>
    </location>
</feature>
<dbReference type="EMBL" id="AY062749">
    <property type="protein sequence ID" value="AAL32827.1"/>
    <property type="molecule type" value="mRNA"/>
</dbReference>
<dbReference type="GeneID" id="836022"/>
<reference evidence="5 6" key="1">
    <citation type="journal article" date="2000" name="Nature">
        <title>Sequence and analysis of chromosome 5 of the plant Arabidopsis thaliana.</title>
        <authorList>
            <consortium name="Kazusa DNA Research Institute"/>
            <consortium name="Cold Spring Harbor and Washington University in St Louis Sequencing Consortium"/>
            <consortium name="European Union Arabidopsis Genome Sequencing Consortium"/>
            <person name="Tabata S."/>
            <person name="Kaneko T."/>
            <person name="Nakamura Y."/>
            <person name="Kotani H."/>
            <person name="Kato T."/>
            <person name="Asamizu E."/>
            <person name="Miyajima N."/>
            <person name="Sasamoto S."/>
            <person name="Kimura T."/>
            <person name="Hosouchi T."/>
            <person name="Kawashima K."/>
            <person name="Kohara M."/>
            <person name="Matsumoto M."/>
            <person name="Matsuno A."/>
            <person name="Muraki A."/>
            <person name="Nakayama S."/>
            <person name="Nakazaki N."/>
            <person name="Naruo K."/>
            <person name="Okumura S."/>
            <person name="Shinpo S."/>
            <person name="Takeuchi C."/>
            <person name="Wada T."/>
            <person name="Watanabe A."/>
            <person name="Yamada M."/>
            <person name="Yasuda M."/>
            <person name="Sato S."/>
            <person name="de la Bastide M."/>
            <person name="Huang E."/>
            <person name="Spiegel L."/>
            <person name="Gnoj L."/>
            <person name="O'Shaughnessy A."/>
            <person name="Preston R."/>
            <person name="Habermann K."/>
            <person name="Murray J."/>
            <person name="Johnson D."/>
            <person name="Rohlfing T."/>
            <person name="Nelson J."/>
            <person name="Stoneking T."/>
            <person name="Pepin K."/>
            <person name="Spieth J."/>
            <person name="Sekhon M."/>
            <person name="Armstrong J."/>
            <person name="Becker M."/>
            <person name="Belter E."/>
            <person name="Cordum H."/>
            <person name="Cordes M."/>
            <person name="Courtney L."/>
            <person name="Courtney W."/>
            <person name="Dante M."/>
            <person name="Du H."/>
            <person name="Edwards J."/>
            <person name="Fryman J."/>
            <person name="Haakensen B."/>
            <person name="Lamar E."/>
            <person name="Latreille P."/>
            <person name="Leonard S."/>
            <person name="Meyer R."/>
            <person name="Mulvaney E."/>
            <person name="Ozersky P."/>
            <person name="Riley A."/>
            <person name="Strowmatt C."/>
            <person name="Wagner-McPherson C."/>
            <person name="Wollam A."/>
            <person name="Yoakum M."/>
            <person name="Bell M."/>
            <person name="Dedhia N."/>
            <person name="Parnell L."/>
            <person name="Shah R."/>
            <person name="Rodriguez M."/>
            <person name="See L.H."/>
            <person name="Vil D."/>
            <person name="Baker J."/>
            <person name="Kirchoff K."/>
            <person name="Toth K."/>
            <person name="King L."/>
            <person name="Bahret A."/>
            <person name="Miller B."/>
            <person name="Marra M."/>
            <person name="Martienssen R."/>
            <person name="McCombie W.R."/>
            <person name="Wilson R.K."/>
            <person name="Murphy G."/>
            <person name="Bancroft I."/>
            <person name="Volckaert G."/>
            <person name="Wambutt R."/>
            <person name="Dusterhoft A."/>
            <person name="Stiekema W."/>
            <person name="Pohl T."/>
            <person name="Entian K.D."/>
            <person name="Terryn N."/>
            <person name="Hartley N."/>
            <person name="Bent E."/>
            <person name="Johnson S."/>
            <person name="Langham S.A."/>
            <person name="McCullagh B."/>
            <person name="Robben J."/>
            <person name="Grymonprez B."/>
            <person name="Zimmermann W."/>
            <person name="Ramsperger U."/>
            <person name="Wedler H."/>
            <person name="Balke K."/>
            <person name="Wedler E."/>
            <person name="Peters S."/>
            <person name="van Staveren M."/>
            <person name="Dirkse W."/>
            <person name="Mooijman P."/>
            <person name="Lankhorst R.K."/>
            <person name="Weitzenegger T."/>
            <person name="Bothe G."/>
            <person name="Rose M."/>
            <person name="Hauf J."/>
            <person name="Berneiser S."/>
            <person name="Hempel S."/>
            <person name="Feldpausch M."/>
            <person name="Lamberth S."/>
            <person name="Villarroel R."/>
            <person name="Gielen J."/>
            <person name="Ardiles W."/>
            <person name="Bents O."/>
            <person name="Lemcke K."/>
            <person name="Kolesov G."/>
            <person name="Mayer K."/>
            <person name="Rudd S."/>
            <person name="Schoof H."/>
            <person name="Schueller C."/>
            <person name="Zaccaria P."/>
            <person name="Mewes H.W."/>
            <person name="Bevan M."/>
            <person name="Fransz P."/>
        </authorList>
    </citation>
    <scope>NUCLEOTIDE SEQUENCE [LARGE SCALE GENOMIC DNA]</scope>
    <source>
        <strain evidence="6">cv. Columbia</strain>
    </source>
</reference>
<accession>Q8W492</accession>
<evidence type="ECO:0000313" key="2">
    <source>
        <dbReference type="Araport" id="AT5G59050"/>
    </source>
</evidence>
<sequence length="193" mass="21951">MESTELHDIDFISNPFTSFSEPTFFTPTTSSLRPDFVSDEPDSPKAKNEDEEDEYITELTRQMTNYMLQDDEKHQKSCGSGSGSPQSTLWSPFASGLSSPIGPSREPSPPLTPATVPVEKIMTKIDTKPVTIPFQSKQALIDDQIRSIQANVSSSCFLIYYFTQNLLFKKFRRLYYQRFRFNLGFVSTVVLLF</sequence>
<evidence type="ECO:0000313" key="3">
    <source>
        <dbReference type="EMBL" id="AAL32827.1"/>
    </source>
</evidence>
<dbReference type="ExpressionAtlas" id="Q8W492">
    <property type="expression patterns" value="baseline and differential"/>
</dbReference>
<dbReference type="HOGENOM" id="CLU_1410602_0_0_1"/>